<dbReference type="STRING" id="1077348.A0A2G8SKP4"/>
<dbReference type="PANTHER" id="PTHR13228">
    <property type="entry name" value="CONSERVED OLIGOMERIC GOLGI COMPLEX COMPONENT 5"/>
    <property type="match status" value="1"/>
</dbReference>
<keyword evidence="4" id="KW-0472">Membrane</keyword>
<proteinExistence type="predicted"/>
<name>A0A2G8SKP4_9APHY</name>
<feature type="region of interest" description="Disordered" evidence="5">
    <location>
        <begin position="220"/>
        <end position="240"/>
    </location>
</feature>
<keyword evidence="3" id="KW-0333">Golgi apparatus</keyword>
<dbReference type="EMBL" id="AYKW01000006">
    <property type="protein sequence ID" value="PIL34138.1"/>
    <property type="molecule type" value="Genomic_DNA"/>
</dbReference>
<evidence type="ECO:0000256" key="1">
    <source>
        <dbReference type="ARBA" id="ARBA00004395"/>
    </source>
</evidence>
<dbReference type="AlphaFoldDB" id="A0A2G8SKP4"/>
<reference evidence="8 9" key="1">
    <citation type="journal article" date="2015" name="Sci. Rep.">
        <title>Chromosome-level genome map provides insights into diverse defense mechanisms in the medicinal fungus Ganoderma sinense.</title>
        <authorList>
            <person name="Zhu Y."/>
            <person name="Xu J."/>
            <person name="Sun C."/>
            <person name="Zhou S."/>
            <person name="Xu H."/>
            <person name="Nelson D.R."/>
            <person name="Qian J."/>
            <person name="Song J."/>
            <person name="Luo H."/>
            <person name="Xiang L."/>
            <person name="Li Y."/>
            <person name="Xu Z."/>
            <person name="Ji A."/>
            <person name="Wang L."/>
            <person name="Lu S."/>
            <person name="Hayward A."/>
            <person name="Sun W."/>
            <person name="Li X."/>
            <person name="Schwartz D.C."/>
            <person name="Wang Y."/>
            <person name="Chen S."/>
        </authorList>
    </citation>
    <scope>NUCLEOTIDE SEQUENCE [LARGE SCALE GENOMIC DNA]</scope>
    <source>
        <strain evidence="8 9">ZZ0214-1</strain>
    </source>
</reference>
<feature type="domain" description="Conserved oligomeric Golgi complex subunit 5 helical" evidence="7">
    <location>
        <begin position="244"/>
        <end position="457"/>
    </location>
</feature>
<dbReference type="OrthoDB" id="18786at2759"/>
<comment type="caution">
    <text evidence="8">The sequence shown here is derived from an EMBL/GenBank/DDBJ whole genome shotgun (WGS) entry which is preliminary data.</text>
</comment>
<dbReference type="GO" id="GO:0017119">
    <property type="term" value="C:Golgi transport complex"/>
    <property type="evidence" value="ECO:0007669"/>
    <property type="project" value="InterPro"/>
</dbReference>
<dbReference type="InterPro" id="IPR048485">
    <property type="entry name" value="COG5_helical"/>
</dbReference>
<evidence type="ECO:0000256" key="4">
    <source>
        <dbReference type="ARBA" id="ARBA00023136"/>
    </source>
</evidence>
<evidence type="ECO:0000259" key="7">
    <source>
        <dbReference type="Pfam" id="PF20649"/>
    </source>
</evidence>
<dbReference type="PANTHER" id="PTHR13228:SF3">
    <property type="entry name" value="CONSERVED OLIGOMERIC GOLGI COMPLEX SUBUNIT 5"/>
    <property type="match status" value="1"/>
</dbReference>
<gene>
    <name evidence="8" type="ORF">GSI_03849</name>
</gene>
<feature type="domain" description="Conserved oligomeric Golgi complex subunit 5 N-terminal" evidence="6">
    <location>
        <begin position="7"/>
        <end position="151"/>
    </location>
</feature>
<evidence type="ECO:0000313" key="8">
    <source>
        <dbReference type="EMBL" id="PIL34138.1"/>
    </source>
</evidence>
<keyword evidence="9" id="KW-1185">Reference proteome</keyword>
<evidence type="ECO:0000313" key="9">
    <source>
        <dbReference type="Proteomes" id="UP000230002"/>
    </source>
</evidence>
<comment type="subcellular location">
    <subcellularLocation>
        <location evidence="1">Golgi apparatus membrane</location>
        <topology evidence="1">Peripheral membrane protein</topology>
    </subcellularLocation>
</comment>
<organism evidence="8 9">
    <name type="scientific">Ganoderma sinense ZZ0214-1</name>
    <dbReference type="NCBI Taxonomy" id="1077348"/>
    <lineage>
        <taxon>Eukaryota</taxon>
        <taxon>Fungi</taxon>
        <taxon>Dikarya</taxon>
        <taxon>Basidiomycota</taxon>
        <taxon>Agaricomycotina</taxon>
        <taxon>Agaricomycetes</taxon>
        <taxon>Polyporales</taxon>
        <taxon>Polyporaceae</taxon>
        <taxon>Ganoderma</taxon>
    </lineage>
</organism>
<feature type="compositionally biased region" description="Low complexity" evidence="5">
    <location>
        <begin position="175"/>
        <end position="193"/>
    </location>
</feature>
<dbReference type="InterPro" id="IPR049176">
    <property type="entry name" value="COG5_N"/>
</dbReference>
<dbReference type="InterPro" id="IPR019465">
    <property type="entry name" value="Cog5"/>
</dbReference>
<dbReference type="Pfam" id="PF10392">
    <property type="entry name" value="COG5_N"/>
    <property type="match status" value="1"/>
</dbReference>
<protein>
    <recommendedName>
        <fullName evidence="2">Conserved oligomeric Golgi complex subunit 5</fullName>
    </recommendedName>
</protein>
<evidence type="ECO:0000256" key="3">
    <source>
        <dbReference type="ARBA" id="ARBA00023034"/>
    </source>
</evidence>
<dbReference type="GO" id="GO:0006891">
    <property type="term" value="P:intra-Golgi vesicle-mediated transport"/>
    <property type="evidence" value="ECO:0007669"/>
    <property type="project" value="InterPro"/>
</dbReference>
<dbReference type="Proteomes" id="UP000230002">
    <property type="component" value="Unassembled WGS sequence"/>
</dbReference>
<feature type="region of interest" description="Disordered" evidence="5">
    <location>
        <begin position="159"/>
        <end position="198"/>
    </location>
</feature>
<sequence length="875" mass="95960">MSDYAVFALPDFDPNDYANAVLAGEPYPPQPGKNKPLKATTGLAPASEDVSVAISKLTFSLDDVEKQLKSVVTTHHEDLLVQAAGVSDLEGSLGSVRTGLNELDSSLEKLRVKIRVPYQSLQKHVSKLDRIQQASDILRRTSRFVILARRLELQLAEMNKTDPSEATPVDDAKAKTATPTATTPVPRAETPVAENEDDKERAIAKAALTIAELTTLLNAPANLDGTNGTGDDKDEESVEERIPLSSIRAVAAHLPFIDAAHIRITTDMEAMVITGLGTHNQSLLASSLQTAHNLRVLPDLVQNLVSDLSQAVEDRIRTAFDLTRISKDIMAKEPTSIGQGLLYKSRVRTEPTSVTAPQWTAALWGSLESLIEEMSDCCIKVYTLEKVLKVKRDPVTDVVFLDEAMKVLENKPSTTFWSSLGRSLEKNARDAAKGSTFLQQTLSTNYPRLLRLFHSFFTKIAVHTDTVYSRTQQSTETVLILRALSNFESLYLSRSSNRLNEAVGQAFSGGIRAPPGMSEGINIARTVANELDSAKFDPLLVQSVARYAVASLELMLTRLDSFVARERAATSLVGPIVTAQQVLNGSLATCVYHTWSRLDKLREEYPDQVVAILEPVLAKLHDAFDKIVDPLLAAVRRELAAITAKLHRMDFAARADPMGGAGASPYMKDLVEKLTFVKTEVLVQYHVPDVSEQWVRDTVRFAIRTFVLHASIAKPLGESGKLQLTTDMTELEFALSAFMSGGGADKGQGARRGADWESVGVDYRALRAMRQLLFLENTALASPKHTAGLPPLIVLHHILVRSPITLPHALHGWAEAEYVRWVEEHSEEEAWTLVEGDVTHWEKMAEAEGSDVSAASEYVQLARTVLANAQKRSGT</sequence>
<evidence type="ECO:0000256" key="5">
    <source>
        <dbReference type="SAM" id="MobiDB-lite"/>
    </source>
</evidence>
<dbReference type="GO" id="GO:0000139">
    <property type="term" value="C:Golgi membrane"/>
    <property type="evidence" value="ECO:0007669"/>
    <property type="project" value="UniProtKB-SubCell"/>
</dbReference>
<accession>A0A2G8SKP4</accession>
<evidence type="ECO:0000256" key="2">
    <source>
        <dbReference type="ARBA" id="ARBA00020974"/>
    </source>
</evidence>
<evidence type="ECO:0000259" key="6">
    <source>
        <dbReference type="Pfam" id="PF10392"/>
    </source>
</evidence>
<dbReference type="Pfam" id="PF20649">
    <property type="entry name" value="COG5_C"/>
    <property type="match status" value="1"/>
</dbReference>